<dbReference type="OrthoDB" id="8432722at2"/>
<evidence type="ECO:0000256" key="2">
    <source>
        <dbReference type="ARBA" id="ARBA00022679"/>
    </source>
</evidence>
<evidence type="ECO:0000313" key="3">
    <source>
        <dbReference type="EMBL" id="KAA0970431.1"/>
    </source>
</evidence>
<dbReference type="NCBIfam" id="TIGR00696">
    <property type="entry name" value="wecG_tagA_cpsF"/>
    <property type="match status" value="1"/>
</dbReference>
<keyword evidence="2 3" id="KW-0808">Transferase</keyword>
<dbReference type="EMBL" id="VTWH01000002">
    <property type="protein sequence ID" value="KAA0970431.1"/>
    <property type="molecule type" value="Genomic_DNA"/>
</dbReference>
<dbReference type="GO" id="GO:0016758">
    <property type="term" value="F:hexosyltransferase activity"/>
    <property type="evidence" value="ECO:0007669"/>
    <property type="project" value="TreeGrafter"/>
</dbReference>
<evidence type="ECO:0000256" key="1">
    <source>
        <dbReference type="ARBA" id="ARBA00022676"/>
    </source>
</evidence>
<accession>A0A5B0DXG0</accession>
<name>A0A5B0DXG0_9HYPH</name>
<dbReference type="InterPro" id="IPR004629">
    <property type="entry name" value="WecG_TagA_CpsF"/>
</dbReference>
<evidence type="ECO:0000313" key="4">
    <source>
        <dbReference type="Proteomes" id="UP000324738"/>
    </source>
</evidence>
<sequence>MTLTVPFLGMRFLNTDMAGVRKVIGLWVDKGTYGYAVTPNVDHVVSYHNKRDPELRAAYDSAALHICDSRILTALARPSGRKLTPCPGSDLTRDLLADALTPDVQMAVIGPSHEAVLQLQAKYPDARITHISSHTRLQIGSCEWQRTVQRACDADWDILFVCLSFPKQEIFAHDLAKAGRTHGFALCVGASIDFLTGEQARAPAAMQKAGLEWLHRLAVSPRRMWKRYLWHGPSIFALAARQYMTDIRGLFATRNTGAAE</sequence>
<proteinExistence type="predicted"/>
<dbReference type="Proteomes" id="UP000324738">
    <property type="component" value="Unassembled WGS sequence"/>
</dbReference>
<comment type="caution">
    <text evidence="3">The sequence shown here is derived from an EMBL/GenBank/DDBJ whole genome shotgun (WGS) entry which is preliminary data.</text>
</comment>
<protein>
    <submittedName>
        <fullName evidence="3">WecB/TagA/CpsF family glycosyltransferase</fullName>
    </submittedName>
</protein>
<dbReference type="PANTHER" id="PTHR34136">
    <property type="match status" value="1"/>
</dbReference>
<dbReference type="PANTHER" id="PTHR34136:SF1">
    <property type="entry name" value="UDP-N-ACETYL-D-MANNOSAMINURONIC ACID TRANSFERASE"/>
    <property type="match status" value="1"/>
</dbReference>
<keyword evidence="1" id="KW-0328">Glycosyltransferase</keyword>
<dbReference type="AlphaFoldDB" id="A0A5B0DXG0"/>
<reference evidence="3 4" key="1">
    <citation type="submission" date="2019-08" db="EMBL/GenBank/DDBJ databases">
        <title>Aureimonas fodiniaquatilis sp. nov., isolated from a coal mine wastewater.</title>
        <authorList>
            <person name="Kim W."/>
        </authorList>
    </citation>
    <scope>NUCLEOTIDE SEQUENCE [LARGE SCALE GENOMIC DNA]</scope>
    <source>
        <strain evidence="3 4">CAU 1482</strain>
    </source>
</reference>
<keyword evidence="4" id="KW-1185">Reference proteome</keyword>
<dbReference type="CDD" id="cd06533">
    <property type="entry name" value="Glyco_transf_WecG_TagA"/>
    <property type="match status" value="1"/>
</dbReference>
<gene>
    <name evidence="3" type="ORF">FPY71_07905</name>
</gene>
<organism evidence="3 4">
    <name type="scientific">Aureimonas fodinaquatilis</name>
    <dbReference type="NCBI Taxonomy" id="2565783"/>
    <lineage>
        <taxon>Bacteria</taxon>
        <taxon>Pseudomonadati</taxon>
        <taxon>Pseudomonadota</taxon>
        <taxon>Alphaproteobacteria</taxon>
        <taxon>Hyphomicrobiales</taxon>
        <taxon>Aurantimonadaceae</taxon>
        <taxon>Aureimonas</taxon>
    </lineage>
</organism>
<dbReference type="Pfam" id="PF03808">
    <property type="entry name" value="Glyco_tran_WecG"/>
    <property type="match status" value="1"/>
</dbReference>
<dbReference type="RefSeq" id="WP_149299399.1">
    <property type="nucleotide sequence ID" value="NZ_VTWH01000002.1"/>
</dbReference>